<keyword evidence="2" id="KW-0472">Membrane</keyword>
<dbReference type="SUPFAM" id="SSF48452">
    <property type="entry name" value="TPR-like"/>
    <property type="match status" value="1"/>
</dbReference>
<sequence>MPETSLWDRLRRTRAVQVLLVYLGAAWVVLQVADIVADALSLPDWVMPVTILLLLVGLVVTLATAWVQAQPATTAAEEAGEVPDDWEIAPGEAMASIRSGRLPHLTWGRSILGGVVALLLLFGGAGLYVAITGNAPLIGPQEAGASEAAAGIAVVPFEVRGSDAEMWREGMIDLLSTNLDGVGGFRTIDPRTVLARWSEEVGDGAAAADLDQTLRVAGATGARYAILGSLVGTGSDVRLATTVYDLASGERIGQGQAEGAADDILPLTDELARTTLRSLLEATGREGAADPERLTTESLAALRHYLEGERAFRLARFEDAAGSFEEALAEDSTFVAAMARLADTYGWVEFVRAESVIEWGEKALAHVDELPERMALAVRANDALTWGRVDVLPELRDAVRRYPDDPEIWFLLGETLIHSAGPAMAGYDETLDAFERASALDPEFAPYLPHIAELYAVEKDSVRAREVAARYVASSGGDVDDVDGPVEMAIAILGPDSISDEAIENELESATIRDLSLFLGTFQDWTDHFDRLAVVHREQARRDGLPVGSFELFDYGAQGDFASAEAILDRFAPESSDPTIYLGEVAMLWGASATSLERAGELDGARCAEANSVCRTFLARALGAEGRSAELAQVVRHAETAAERARSEGDSASVANWEIVVGQGRLASGDLAAAQALLGPHRLHPGTAGGVARAGLLEVALEQEDWSTVDELALGVLRSYFRPFGHYALARSSEARGDADAARGHWERFTTLTRKGDPERAPRIREGREALARLGG</sequence>
<evidence type="ECO:0000313" key="3">
    <source>
        <dbReference type="EMBL" id="MEK9502415.1"/>
    </source>
</evidence>
<comment type="caution">
    <text evidence="3">The sequence shown here is derived from an EMBL/GenBank/DDBJ whole genome shotgun (WGS) entry which is preliminary data.</text>
</comment>
<dbReference type="InterPro" id="IPR011990">
    <property type="entry name" value="TPR-like_helical_dom_sf"/>
</dbReference>
<keyword evidence="4" id="KW-1185">Reference proteome</keyword>
<feature type="transmembrane region" description="Helical" evidence="2">
    <location>
        <begin position="45"/>
        <end position="67"/>
    </location>
</feature>
<feature type="transmembrane region" description="Helical" evidence="2">
    <location>
        <begin position="15"/>
        <end position="33"/>
    </location>
</feature>
<evidence type="ECO:0008006" key="5">
    <source>
        <dbReference type="Google" id="ProtNLM"/>
    </source>
</evidence>
<gene>
    <name evidence="3" type="ORF">WI372_15585</name>
</gene>
<keyword evidence="2" id="KW-1133">Transmembrane helix</keyword>
<dbReference type="RefSeq" id="WP_405278542.1">
    <property type="nucleotide sequence ID" value="NZ_CP144380.1"/>
</dbReference>
<name>A0ABU9EFZ4_9BACT</name>
<accession>A0ABU9EFZ4</accession>
<feature type="transmembrane region" description="Helical" evidence="2">
    <location>
        <begin position="111"/>
        <end position="131"/>
    </location>
</feature>
<dbReference type="Gene3D" id="3.40.50.10070">
    <property type="entry name" value="TolB, N-terminal domain"/>
    <property type="match status" value="1"/>
</dbReference>
<organism evidence="3 4">
    <name type="scientific">Gaopeijia maritima</name>
    <dbReference type="NCBI Taxonomy" id="3119007"/>
    <lineage>
        <taxon>Bacteria</taxon>
        <taxon>Pseudomonadati</taxon>
        <taxon>Gemmatimonadota</taxon>
        <taxon>Longimicrobiia</taxon>
        <taxon>Gaopeijiales</taxon>
        <taxon>Gaopeijiaceae</taxon>
        <taxon>Gaopeijia</taxon>
    </lineage>
</organism>
<dbReference type="Proteomes" id="UP001484239">
    <property type="component" value="Unassembled WGS sequence"/>
</dbReference>
<reference evidence="3 4" key="1">
    <citation type="submission" date="2024-02" db="EMBL/GenBank/DDBJ databases">
        <title>A novel Gemmatimonadota bacterium.</title>
        <authorList>
            <person name="Du Z.-J."/>
            <person name="Ye Y.-Q."/>
        </authorList>
    </citation>
    <scope>NUCLEOTIDE SEQUENCE [LARGE SCALE GENOMIC DNA]</scope>
    <source>
        <strain evidence="3 4">DH-20</strain>
    </source>
</reference>
<proteinExistence type="predicted"/>
<keyword evidence="2" id="KW-0812">Transmembrane</keyword>
<protein>
    <recommendedName>
        <fullName evidence="5">Tetratricopeptide repeat protein</fullName>
    </recommendedName>
</protein>
<dbReference type="Gene3D" id="1.25.40.10">
    <property type="entry name" value="Tetratricopeptide repeat domain"/>
    <property type="match status" value="1"/>
</dbReference>
<evidence type="ECO:0000256" key="1">
    <source>
        <dbReference type="SAM" id="MobiDB-lite"/>
    </source>
</evidence>
<evidence type="ECO:0000313" key="4">
    <source>
        <dbReference type="Proteomes" id="UP001484239"/>
    </source>
</evidence>
<feature type="region of interest" description="Disordered" evidence="1">
    <location>
        <begin position="754"/>
        <end position="776"/>
    </location>
</feature>
<evidence type="ECO:0000256" key="2">
    <source>
        <dbReference type="SAM" id="Phobius"/>
    </source>
</evidence>
<dbReference type="EMBL" id="JBBHLI010000011">
    <property type="protein sequence ID" value="MEK9502415.1"/>
    <property type="molecule type" value="Genomic_DNA"/>
</dbReference>